<organism evidence="1 2">
    <name type="scientific">Vibrio cholerae</name>
    <dbReference type="NCBI Taxonomy" id="666"/>
    <lineage>
        <taxon>Bacteria</taxon>
        <taxon>Pseudomonadati</taxon>
        <taxon>Pseudomonadota</taxon>
        <taxon>Gammaproteobacteria</taxon>
        <taxon>Vibrionales</taxon>
        <taxon>Vibrionaceae</taxon>
        <taxon>Vibrio</taxon>
    </lineage>
</organism>
<gene>
    <name evidence="1" type="ORF">F0M16_17740</name>
</gene>
<dbReference type="Proteomes" id="UP000323225">
    <property type="component" value="Unassembled WGS sequence"/>
</dbReference>
<evidence type="ECO:0000313" key="2">
    <source>
        <dbReference type="Proteomes" id="UP000323225"/>
    </source>
</evidence>
<name>A0A5Q6PET5_VIBCL</name>
<keyword evidence="1" id="KW-0540">Nuclease</keyword>
<dbReference type="GO" id="GO:0006281">
    <property type="term" value="P:DNA repair"/>
    <property type="evidence" value="ECO:0007669"/>
    <property type="project" value="InterPro"/>
</dbReference>
<dbReference type="Pfam" id="PF04493">
    <property type="entry name" value="Endonuclease_5"/>
    <property type="match status" value="1"/>
</dbReference>
<dbReference type="GO" id="GO:0004519">
    <property type="term" value="F:endonuclease activity"/>
    <property type="evidence" value="ECO:0007669"/>
    <property type="project" value="UniProtKB-KW"/>
</dbReference>
<dbReference type="Gene3D" id="3.30.2170.10">
    <property type="entry name" value="archaeoglobus fulgidus dsm 4304 superfamily"/>
    <property type="match status" value="1"/>
</dbReference>
<proteinExistence type="predicted"/>
<keyword evidence="1" id="KW-0255">Endonuclease</keyword>
<dbReference type="EMBL" id="VUAA01000022">
    <property type="protein sequence ID" value="KAA1253375.1"/>
    <property type="molecule type" value="Genomic_DNA"/>
</dbReference>
<comment type="caution">
    <text evidence="1">The sequence shown here is derived from an EMBL/GenBank/DDBJ whole genome shotgun (WGS) entry which is preliminary data.</text>
</comment>
<reference evidence="1 2" key="1">
    <citation type="submission" date="2019-09" db="EMBL/GenBank/DDBJ databases">
        <authorList>
            <person name="Kritzky A."/>
            <person name="Schelkanova E.Y."/>
            <person name="Alkhova Z.V."/>
            <person name="Smirnova N.I."/>
        </authorList>
    </citation>
    <scope>NUCLEOTIDE SEQUENCE [LARGE SCALE GENOMIC DNA]</scope>
    <source>
        <strain evidence="1 2">M1526</strain>
    </source>
</reference>
<sequence length="177" mass="20080">MNMIAVLDVHYSDNGSALAAAVILEDLNDIEPKEVLYSEVDSVADYEPGSFYKRELPVLFKLFREHNIHPETIVIDGLVHLPDRSDALGMHLYKNLKSVYPTEKYKHLKILGIAKNYFHGFDSYYKAYRHSIKPLIVTTTDFDIGISEAVSLVKSLPGKYRLPEIVKLADHACRGML</sequence>
<evidence type="ECO:0000313" key="1">
    <source>
        <dbReference type="EMBL" id="KAA1253375.1"/>
    </source>
</evidence>
<accession>A0A5Q6PET5</accession>
<keyword evidence="1" id="KW-0378">Hydrolase</keyword>
<protein>
    <submittedName>
        <fullName evidence="1">Endonuclease V</fullName>
    </submittedName>
</protein>
<dbReference type="AlphaFoldDB" id="A0A5Q6PET5"/>
<dbReference type="InterPro" id="IPR007581">
    <property type="entry name" value="Endonuclease-V"/>
</dbReference>